<dbReference type="PANTHER" id="PTHR12370:SF3">
    <property type="entry name" value="PHOSPHOLIPASE B-LIKE 2-RELATED"/>
    <property type="match status" value="1"/>
</dbReference>
<evidence type="ECO:0000256" key="4">
    <source>
        <dbReference type="ARBA" id="ARBA00022963"/>
    </source>
</evidence>
<evidence type="ECO:0000256" key="6">
    <source>
        <dbReference type="ARBA" id="ARBA00023180"/>
    </source>
</evidence>
<feature type="signal peptide" evidence="7">
    <location>
        <begin position="1"/>
        <end position="17"/>
    </location>
</feature>
<gene>
    <name evidence="9" type="ORF">EDS130_LOCUS10891</name>
</gene>
<feature type="domain" description="CFA20" evidence="8">
    <location>
        <begin position="566"/>
        <end position="726"/>
    </location>
</feature>
<evidence type="ECO:0000256" key="3">
    <source>
        <dbReference type="ARBA" id="ARBA00022801"/>
    </source>
</evidence>
<dbReference type="Gene3D" id="3.60.60.30">
    <property type="match status" value="1"/>
</dbReference>
<dbReference type="GO" id="GO:0009395">
    <property type="term" value="P:phospholipid catabolic process"/>
    <property type="evidence" value="ECO:0007669"/>
    <property type="project" value="TreeGrafter"/>
</dbReference>
<dbReference type="EC" id="3.1.1.-" evidence="7"/>
<keyword evidence="3 7" id="KW-0378">Hydrolase</keyword>
<keyword evidence="2 7" id="KW-0732">Signal</keyword>
<dbReference type="Proteomes" id="UP000663852">
    <property type="component" value="Unassembled WGS sequence"/>
</dbReference>
<evidence type="ECO:0000256" key="2">
    <source>
        <dbReference type="ARBA" id="ARBA00022729"/>
    </source>
</evidence>
<comment type="caution">
    <text evidence="9">The sequence shown here is derived from an EMBL/GenBank/DDBJ whole genome shotgun (WGS) entry which is preliminary data.</text>
</comment>
<dbReference type="PANTHER" id="PTHR12370">
    <property type="entry name" value="PHOSPHOLIPASE B-RELATED"/>
    <property type="match status" value="1"/>
</dbReference>
<keyword evidence="5 7" id="KW-0443">Lipid metabolism</keyword>
<dbReference type="InterPro" id="IPR007000">
    <property type="entry name" value="PLipase_B-like"/>
</dbReference>
<feature type="chain" id="PRO_5033105337" description="Phospholipase B-like" evidence="7">
    <location>
        <begin position="18"/>
        <end position="732"/>
    </location>
</feature>
<evidence type="ECO:0000256" key="5">
    <source>
        <dbReference type="ARBA" id="ARBA00023098"/>
    </source>
</evidence>
<evidence type="ECO:0000313" key="9">
    <source>
        <dbReference type="EMBL" id="CAF0923371.1"/>
    </source>
</evidence>
<dbReference type="EMBL" id="CAJNOJ010000038">
    <property type="protein sequence ID" value="CAF0923371.1"/>
    <property type="molecule type" value="Genomic_DNA"/>
</dbReference>
<keyword evidence="4 7" id="KW-0442">Lipid degradation</keyword>
<keyword evidence="6" id="KW-0325">Glycoprotein</keyword>
<evidence type="ECO:0000313" key="10">
    <source>
        <dbReference type="Proteomes" id="UP000663852"/>
    </source>
</evidence>
<protein>
    <recommendedName>
        <fullName evidence="7">Phospholipase B-like</fullName>
        <ecNumber evidence="7">3.1.1.-</ecNumber>
    </recommendedName>
</protein>
<proteinExistence type="inferred from homology"/>
<dbReference type="OrthoDB" id="443524at2759"/>
<dbReference type="GO" id="GO:0004620">
    <property type="term" value="F:phospholipase activity"/>
    <property type="evidence" value="ECO:0007669"/>
    <property type="project" value="InterPro"/>
</dbReference>
<organism evidence="9 10">
    <name type="scientific">Adineta ricciae</name>
    <name type="common">Rotifer</name>
    <dbReference type="NCBI Taxonomy" id="249248"/>
    <lineage>
        <taxon>Eukaryota</taxon>
        <taxon>Metazoa</taxon>
        <taxon>Spiralia</taxon>
        <taxon>Gnathifera</taxon>
        <taxon>Rotifera</taxon>
        <taxon>Eurotatoria</taxon>
        <taxon>Bdelloidea</taxon>
        <taxon>Adinetida</taxon>
        <taxon>Adinetidae</taxon>
        <taxon>Adineta</taxon>
    </lineage>
</organism>
<dbReference type="Pfam" id="PF05018">
    <property type="entry name" value="CFA20_dom"/>
    <property type="match status" value="1"/>
</dbReference>
<dbReference type="Pfam" id="PF04916">
    <property type="entry name" value="Phospholip_B"/>
    <property type="match status" value="1"/>
</dbReference>
<name>A0A814B558_ADIRI</name>
<sequence length="732" mass="85016">MFAKCFVFVALFLLTSANDDPSFQRYRGHIVKKNGKYEIVTALARDYKEPNPNVDNVLASGFWDQTYNITGWSVLEIKTLENQTNFDQAYSAGLLEGQLTRDLTWMQWQNNINDICANKTKFCNYLKEFLSIQLDWMYTQIESYPDDEYWHQVDLLLIQLNGLIDGHYNTPREPRRRLDDPLGFLLFQVVESVGDLAERFGIPDVERHDSCSALIKILPGNSDVFVSHADWSHFKSMLKVIKRYNMPLKRSIDAASATVPGAEIIFSSYPGTLHSVDDFYMTRPASLTVIETTIVNFNENLHHNIIPISVPEWIRVVVSNRLSNNGQEWIDKFFSFNDGTYNNEWMITDFKRFTPGQKPQAGFLMVAEQMVTDFEYVDMTDKLNADTYWASYNNVYFPDFRNLSGEEAMVQKKGPELYSWHDSSRAKIFRRDQNKVVDLPSMIKMMRYNDFKNDNLSACNCTPPYSSELTIAARCDLNPVDGKYPDEPLGHRPHGATDAKIASYALMQNFTLVAVAGPTSDQQPPFVWSESDFNTKFSHIGQPDKWNFTAFTPTWIVTERYVQKYIWDKKVRNGHIKRITDNEIQSLVLEIVGTNVSTTYITCPADPKKTLGIKLPFLVMIIKNLKKYFTFEVQVLDDRNVRRRFRASNYQSTTRVKPFICTMPMRLDDGWNQIQFNLSDFTRRAYGTNYIETLRVQIHANCRIRRVYFSDRLYSEDELPPEFKLYLPVQKK</sequence>
<dbReference type="AlphaFoldDB" id="A0A814B558"/>
<accession>A0A814B558</accession>
<reference evidence="9" key="1">
    <citation type="submission" date="2021-02" db="EMBL/GenBank/DDBJ databases">
        <authorList>
            <person name="Nowell W R."/>
        </authorList>
    </citation>
    <scope>NUCLEOTIDE SEQUENCE</scope>
</reference>
<dbReference type="GO" id="GO:0005576">
    <property type="term" value="C:extracellular region"/>
    <property type="evidence" value="ECO:0007669"/>
    <property type="project" value="TreeGrafter"/>
</dbReference>
<dbReference type="InterPro" id="IPR007714">
    <property type="entry name" value="CFA20_dom"/>
</dbReference>
<evidence type="ECO:0000256" key="1">
    <source>
        <dbReference type="ARBA" id="ARBA00007835"/>
    </source>
</evidence>
<evidence type="ECO:0000259" key="8">
    <source>
        <dbReference type="Pfam" id="PF05018"/>
    </source>
</evidence>
<evidence type="ECO:0000256" key="7">
    <source>
        <dbReference type="RuleBase" id="RU364138"/>
    </source>
</evidence>
<comment type="similarity">
    <text evidence="1 7">Belongs to the phospholipase B-like family.</text>
</comment>
<comment type="function">
    <text evidence="7">Putative phospholipase.</text>
</comment>